<dbReference type="Proteomes" id="UP000230551">
    <property type="component" value="Unassembled WGS sequence"/>
</dbReference>
<dbReference type="InterPro" id="IPR049278">
    <property type="entry name" value="MS_channel_C"/>
</dbReference>
<evidence type="ECO:0000256" key="5">
    <source>
        <dbReference type="ARBA" id="ARBA00022989"/>
    </source>
</evidence>
<keyword evidence="3" id="KW-1003">Cell membrane</keyword>
<dbReference type="InterPro" id="IPR011066">
    <property type="entry name" value="MscS_channel_C_sf"/>
</dbReference>
<protein>
    <submittedName>
        <fullName evidence="11">Mechanosensitive ion channel family protein</fullName>
    </submittedName>
</protein>
<dbReference type="GO" id="GO:0008381">
    <property type="term" value="F:mechanosensitive monoatomic ion channel activity"/>
    <property type="evidence" value="ECO:0007669"/>
    <property type="project" value="InterPro"/>
</dbReference>
<feature type="domain" description="Mechanosensitive ion channel MscS" evidence="9">
    <location>
        <begin position="95"/>
        <end position="163"/>
    </location>
</feature>
<dbReference type="SUPFAM" id="SSF82861">
    <property type="entry name" value="Mechanosensitive channel protein MscS (YggB), transmembrane region"/>
    <property type="match status" value="1"/>
</dbReference>
<dbReference type="InterPro" id="IPR045276">
    <property type="entry name" value="YbiO_bact"/>
</dbReference>
<comment type="caution">
    <text evidence="11">The sequence shown here is derived from an EMBL/GenBank/DDBJ whole genome shotgun (WGS) entry which is preliminary data.</text>
</comment>
<evidence type="ECO:0000256" key="3">
    <source>
        <dbReference type="ARBA" id="ARBA00022475"/>
    </source>
</evidence>
<reference evidence="11 12" key="1">
    <citation type="journal article" date="2017" name="Infect. Genet. Evol.">
        <title>The new phylogeny of the genus Mycobacterium: The old and the news.</title>
        <authorList>
            <person name="Tortoli E."/>
            <person name="Fedrizzi T."/>
            <person name="Meehan C.J."/>
            <person name="Trovato A."/>
            <person name="Grottola A."/>
            <person name="Giacobazzi E."/>
            <person name="Serpini G.F."/>
            <person name="Tagliazucchi S."/>
            <person name="Fabio A."/>
            <person name="Bettua C."/>
            <person name="Bertorelli R."/>
            <person name="Frascaro F."/>
            <person name="De Sanctis V."/>
            <person name="Pecorari M."/>
            <person name="Jousson O."/>
            <person name="Segata N."/>
            <person name="Cirillo D.M."/>
        </authorList>
    </citation>
    <scope>NUCLEOTIDE SEQUENCE [LARGE SCALE GENOMIC DNA]</scope>
    <source>
        <strain evidence="11 12">CIP1034565</strain>
    </source>
</reference>
<dbReference type="SUPFAM" id="SSF50182">
    <property type="entry name" value="Sm-like ribonucleoproteins"/>
    <property type="match status" value="1"/>
</dbReference>
<evidence type="ECO:0000256" key="8">
    <source>
        <dbReference type="SAM" id="Phobius"/>
    </source>
</evidence>
<keyword evidence="4 8" id="KW-0812">Transmembrane</keyword>
<dbReference type="InterPro" id="IPR023408">
    <property type="entry name" value="MscS_beta-dom_sf"/>
</dbReference>
<dbReference type="EMBL" id="PDCN02000022">
    <property type="protein sequence ID" value="PIB73942.1"/>
    <property type="molecule type" value="Genomic_DNA"/>
</dbReference>
<dbReference type="STRING" id="85968.GCA_900073015_02523"/>
<dbReference type="PANTHER" id="PTHR30460">
    <property type="entry name" value="MODERATE CONDUCTANCE MECHANOSENSITIVE CHANNEL YBIO"/>
    <property type="match status" value="1"/>
</dbReference>
<dbReference type="InterPro" id="IPR006685">
    <property type="entry name" value="MscS_channel_2nd"/>
</dbReference>
<evidence type="ECO:0000313" key="11">
    <source>
        <dbReference type="EMBL" id="PIB73942.1"/>
    </source>
</evidence>
<dbReference type="Gene3D" id="1.10.287.1260">
    <property type="match status" value="1"/>
</dbReference>
<proteinExistence type="inferred from homology"/>
<evidence type="ECO:0000256" key="7">
    <source>
        <dbReference type="SAM" id="MobiDB-lite"/>
    </source>
</evidence>
<dbReference type="PANTHER" id="PTHR30460:SF0">
    <property type="entry name" value="MODERATE CONDUCTANCE MECHANOSENSITIVE CHANNEL YBIO"/>
    <property type="match status" value="1"/>
</dbReference>
<keyword evidence="6 8" id="KW-0472">Membrane</keyword>
<evidence type="ECO:0000313" key="12">
    <source>
        <dbReference type="Proteomes" id="UP000230551"/>
    </source>
</evidence>
<evidence type="ECO:0000256" key="2">
    <source>
        <dbReference type="ARBA" id="ARBA00008017"/>
    </source>
</evidence>
<dbReference type="AlphaFoldDB" id="A0A2G5P6G8"/>
<evidence type="ECO:0000259" key="9">
    <source>
        <dbReference type="Pfam" id="PF00924"/>
    </source>
</evidence>
<name>A0A2G5P6G8_9MYCO</name>
<dbReference type="SUPFAM" id="SSF82689">
    <property type="entry name" value="Mechanosensitive channel protein MscS (YggB), C-terminal domain"/>
    <property type="match status" value="1"/>
</dbReference>
<dbReference type="Pfam" id="PF21082">
    <property type="entry name" value="MS_channel_3rd"/>
    <property type="match status" value="1"/>
</dbReference>
<dbReference type="OrthoDB" id="4638917at2"/>
<evidence type="ECO:0000256" key="1">
    <source>
        <dbReference type="ARBA" id="ARBA00004651"/>
    </source>
</evidence>
<organism evidence="11 12">
    <name type="scientific">Mycolicibacterium brumae</name>
    <dbReference type="NCBI Taxonomy" id="85968"/>
    <lineage>
        <taxon>Bacteria</taxon>
        <taxon>Bacillati</taxon>
        <taxon>Actinomycetota</taxon>
        <taxon>Actinomycetes</taxon>
        <taxon>Mycobacteriales</taxon>
        <taxon>Mycobacteriaceae</taxon>
        <taxon>Mycolicibacterium</taxon>
    </lineage>
</organism>
<feature type="compositionally biased region" description="Polar residues" evidence="7">
    <location>
        <begin position="266"/>
        <end position="288"/>
    </location>
</feature>
<feature type="domain" description="Mechanosensitive ion channel MscS C-terminal" evidence="10">
    <location>
        <begin position="171"/>
        <end position="257"/>
    </location>
</feature>
<feature type="transmembrane region" description="Helical" evidence="8">
    <location>
        <begin position="46"/>
        <end position="69"/>
    </location>
</feature>
<evidence type="ECO:0000256" key="6">
    <source>
        <dbReference type="ARBA" id="ARBA00023136"/>
    </source>
</evidence>
<feature type="region of interest" description="Disordered" evidence="7">
    <location>
        <begin position="260"/>
        <end position="288"/>
    </location>
</feature>
<dbReference type="Pfam" id="PF00924">
    <property type="entry name" value="MS_channel_2nd"/>
    <property type="match status" value="1"/>
</dbReference>
<keyword evidence="12" id="KW-1185">Reference proteome</keyword>
<dbReference type="GO" id="GO:0005886">
    <property type="term" value="C:plasma membrane"/>
    <property type="evidence" value="ECO:0007669"/>
    <property type="project" value="UniProtKB-SubCell"/>
</dbReference>
<evidence type="ECO:0000259" key="10">
    <source>
        <dbReference type="Pfam" id="PF21082"/>
    </source>
</evidence>
<dbReference type="InterPro" id="IPR010920">
    <property type="entry name" value="LSM_dom_sf"/>
</dbReference>
<accession>A0A2G5P6G8</accession>
<dbReference type="Gene3D" id="3.30.70.100">
    <property type="match status" value="1"/>
</dbReference>
<gene>
    <name evidence="11" type="ORF">CQY22_014840</name>
</gene>
<dbReference type="Gene3D" id="2.30.30.60">
    <property type="match status" value="1"/>
</dbReference>
<comment type="similarity">
    <text evidence="2">Belongs to the MscS (TC 1.A.23) family.</text>
</comment>
<comment type="subcellular location">
    <subcellularLocation>
        <location evidence="1">Cell membrane</location>
        <topology evidence="1">Multi-pass membrane protein</topology>
    </subcellularLocation>
</comment>
<dbReference type="InterPro" id="IPR011014">
    <property type="entry name" value="MscS_channel_TM-2"/>
</dbReference>
<keyword evidence="5 8" id="KW-1133">Transmembrane helix</keyword>
<sequence>MLLLAAALMIRFISWGAQKVTRRIDDSFRESDALVLSESSKHRQAVASVISWGLIALLSVTVFVQVMAVMDIPVTTMVGATAVVGAALGFGAQRIVQDLLAGFFIITERQYGLGDLVQLSVSGSSVDALGTVVDVTLRVTKLRNADGEMYTVPNGQIVKSLNLSKDWARAVVDIPVPATADLEVVRKLLQKVCDDAMKDSHLRPLLLDKPQVVGVESIELDTVNVRLVARTLPGRQFDVGRELRALVVMRLARAGIESNPEHRATVSVSGEGQPSTSDAGSETSGEQK</sequence>
<evidence type="ECO:0000256" key="4">
    <source>
        <dbReference type="ARBA" id="ARBA00022692"/>
    </source>
</evidence>